<feature type="transmembrane region" description="Helical" evidence="4">
    <location>
        <begin position="392"/>
        <end position="421"/>
    </location>
</feature>
<dbReference type="EMBL" id="JBHRXN010000009">
    <property type="protein sequence ID" value="MFC3531267.1"/>
    <property type="molecule type" value="Genomic_DNA"/>
</dbReference>
<comment type="caution">
    <text evidence="6">The sequence shown here is derived from an EMBL/GenBank/DDBJ whole genome shotgun (WGS) entry which is preliminary data.</text>
</comment>
<accession>A0ABV7RBX1</accession>
<evidence type="ECO:0000256" key="1">
    <source>
        <dbReference type="ARBA" id="ARBA00007274"/>
    </source>
</evidence>
<dbReference type="SUPFAM" id="SSF51161">
    <property type="entry name" value="Trimeric LpxA-like enzymes"/>
    <property type="match status" value="2"/>
</dbReference>
<dbReference type="Pfam" id="PF00550">
    <property type="entry name" value="PP-binding"/>
    <property type="match status" value="1"/>
</dbReference>
<feature type="domain" description="Carrier" evidence="5">
    <location>
        <begin position="10"/>
        <end position="87"/>
    </location>
</feature>
<evidence type="ECO:0000313" key="7">
    <source>
        <dbReference type="Proteomes" id="UP001595741"/>
    </source>
</evidence>
<feature type="transmembrane region" description="Helical" evidence="4">
    <location>
        <begin position="617"/>
        <end position="637"/>
    </location>
</feature>
<proteinExistence type="inferred from homology"/>
<feature type="transmembrane region" description="Helical" evidence="4">
    <location>
        <begin position="643"/>
        <end position="666"/>
    </location>
</feature>
<dbReference type="RefSeq" id="WP_386088483.1">
    <property type="nucleotide sequence ID" value="NZ_JBHRXN010000009.1"/>
</dbReference>
<dbReference type="SUPFAM" id="SSF47336">
    <property type="entry name" value="ACP-like"/>
    <property type="match status" value="1"/>
</dbReference>
<feature type="transmembrane region" description="Helical" evidence="4">
    <location>
        <begin position="152"/>
        <end position="174"/>
    </location>
</feature>
<dbReference type="Gene3D" id="1.10.1200.10">
    <property type="entry name" value="ACP-like"/>
    <property type="match status" value="1"/>
</dbReference>
<dbReference type="InterPro" id="IPR001451">
    <property type="entry name" value="Hexapep"/>
</dbReference>
<evidence type="ECO:0000256" key="2">
    <source>
        <dbReference type="ARBA" id="ARBA00022450"/>
    </source>
</evidence>
<keyword evidence="7" id="KW-1185">Reference proteome</keyword>
<gene>
    <name evidence="6" type="ORF">ACFOLG_03645</name>
</gene>
<sequence>MKTAMANRPETVTRAEHLLAELLASVMHVDRVPIDQDFFAELGADSLVMAHFCARVRKCADLPPVSMKDVYAHPTIRRLAAAIAATAPTAPQPTASAAAIAATPTTAREYLLCGTLQALFYLGYTYLGVFAAVEGYQWLIAGAQGLAKMLRLGLFGSAAFFVMCLVPIAAKWLLIGRWQSQQIRLWSLAYIRFWIVKTLIRSNPCIHLFIGSPLYGLYLRALGASIGPRTVILSRHIPVCTDLLTIGAGSVLRRDAFFQCYRAEADRIETGPVTLGQNVLVGEAAVLDIGTTMGDGAQLGHASALHSGQTIPAGEHWHGSPAQPTTTDYVRVAPTRCSTLRRTLYGAFTLIGVFFLLAPLLESGFGLLFLWSSSLAGTLDPSLHSSSGSLTAYGWLAEALTFATVFFFGALLVGLLAVGLLPRVLGMFIKPDTVYPLYSFHYAIHRTIAWLGRQRFLTVLFGDSSYIVHLLSWIGYRLTPVVQTGSNFGSEVTTTNPLLTSVGSGTMVADGLYLINDEVSNSSFRVSRTAIGPCNFVGNYVTYPAGAKTADNCLLAIKVMVPIDGPTRQGVGLLGSPPFEIPRSVERDSRFDYLQHGEALRQGLAAKNRFNLKTISLFLFTRWLGVLLVVLIDLAAVELFYDVLAHALMAALFTFSAVTAIAYYALVERCFIALAPAPPPICSIYDPDFWWVERNWKLHPISVYHLFDGTPFKGLLWRLIGVSVGKRLFDDGVHISEPTLTTIGDECVLNHASKIQCESQEDGTYKSGPTTLGAGCTLGVNAFVHYGVTMGDGSLLVADSFLMKGEDVPPGTRWAGNPAREN</sequence>
<evidence type="ECO:0000256" key="4">
    <source>
        <dbReference type="SAM" id="Phobius"/>
    </source>
</evidence>
<dbReference type="InterPro" id="IPR050179">
    <property type="entry name" value="Trans_hexapeptide_repeat"/>
</dbReference>
<dbReference type="Proteomes" id="UP001595741">
    <property type="component" value="Unassembled WGS sequence"/>
</dbReference>
<evidence type="ECO:0000256" key="3">
    <source>
        <dbReference type="ARBA" id="ARBA00022553"/>
    </source>
</evidence>
<reference evidence="7" key="1">
    <citation type="journal article" date="2019" name="Int. J. Syst. Evol. Microbiol.">
        <title>The Global Catalogue of Microorganisms (GCM) 10K type strain sequencing project: providing services to taxonomists for standard genome sequencing and annotation.</title>
        <authorList>
            <consortium name="The Broad Institute Genomics Platform"/>
            <consortium name="The Broad Institute Genome Sequencing Center for Infectious Disease"/>
            <person name="Wu L."/>
            <person name="Ma J."/>
        </authorList>
    </citation>
    <scope>NUCLEOTIDE SEQUENCE [LARGE SCALE GENOMIC DNA]</scope>
    <source>
        <strain evidence="7">KCTC 42742</strain>
    </source>
</reference>
<protein>
    <submittedName>
        <fullName evidence="6">Pls/PosA family non-ribosomal peptide synthetase</fullName>
    </submittedName>
</protein>
<dbReference type="Pfam" id="PF14602">
    <property type="entry name" value="Hexapep_2"/>
    <property type="match status" value="2"/>
</dbReference>
<keyword evidence="2" id="KW-0596">Phosphopantetheine</keyword>
<keyword evidence="4" id="KW-0472">Membrane</keyword>
<dbReference type="PROSITE" id="PS50075">
    <property type="entry name" value="CARRIER"/>
    <property type="match status" value="1"/>
</dbReference>
<keyword evidence="4" id="KW-0812">Transmembrane</keyword>
<keyword evidence="3" id="KW-0597">Phosphoprotein</keyword>
<evidence type="ECO:0000259" key="5">
    <source>
        <dbReference type="PROSITE" id="PS50075"/>
    </source>
</evidence>
<evidence type="ECO:0000313" key="6">
    <source>
        <dbReference type="EMBL" id="MFC3531267.1"/>
    </source>
</evidence>
<keyword evidence="4" id="KW-1133">Transmembrane helix</keyword>
<dbReference type="Gene3D" id="2.160.10.10">
    <property type="entry name" value="Hexapeptide repeat proteins"/>
    <property type="match status" value="2"/>
</dbReference>
<name>A0ABV7RBX1_9NEIS</name>
<feature type="transmembrane region" description="Helical" evidence="4">
    <location>
        <begin position="344"/>
        <end position="372"/>
    </location>
</feature>
<dbReference type="PANTHER" id="PTHR43300:SF11">
    <property type="entry name" value="ACETYLTRANSFERASE RV3034C-RELATED"/>
    <property type="match status" value="1"/>
</dbReference>
<dbReference type="InterPro" id="IPR012728">
    <property type="entry name" value="Pls/PosA_C"/>
</dbReference>
<dbReference type="NCBIfam" id="TIGR02353">
    <property type="entry name" value="NRPS_term_dom"/>
    <property type="match status" value="1"/>
</dbReference>
<dbReference type="InterPro" id="IPR020806">
    <property type="entry name" value="PKS_PP-bd"/>
</dbReference>
<dbReference type="InterPro" id="IPR036736">
    <property type="entry name" value="ACP-like_sf"/>
</dbReference>
<dbReference type="InterPro" id="IPR011004">
    <property type="entry name" value="Trimer_LpxA-like_sf"/>
</dbReference>
<dbReference type="InterPro" id="IPR009081">
    <property type="entry name" value="PP-bd_ACP"/>
</dbReference>
<comment type="similarity">
    <text evidence="1">Belongs to the transferase hexapeptide repeat family.</text>
</comment>
<dbReference type="PANTHER" id="PTHR43300">
    <property type="entry name" value="ACETYLTRANSFERASE"/>
    <property type="match status" value="1"/>
</dbReference>
<organism evidence="6 7">
    <name type="scientific">Vogesella facilis</name>
    <dbReference type="NCBI Taxonomy" id="1655232"/>
    <lineage>
        <taxon>Bacteria</taxon>
        <taxon>Pseudomonadati</taxon>
        <taxon>Pseudomonadota</taxon>
        <taxon>Betaproteobacteria</taxon>
        <taxon>Neisseriales</taxon>
        <taxon>Chromobacteriaceae</taxon>
        <taxon>Vogesella</taxon>
    </lineage>
</organism>
<dbReference type="SMART" id="SM00823">
    <property type="entry name" value="PKS_PP"/>
    <property type="match status" value="1"/>
</dbReference>
<feature type="transmembrane region" description="Helical" evidence="4">
    <location>
        <begin position="118"/>
        <end position="140"/>
    </location>
</feature>